<reference evidence="5 6" key="1">
    <citation type="submission" date="2018-06" db="EMBL/GenBank/DDBJ databases">
        <title>Complete genome of Desulfovibrio marinus P48SEP.</title>
        <authorList>
            <person name="Crispim J.S."/>
            <person name="Vidigal P.M.P."/>
            <person name="Silva L.C.F."/>
            <person name="Araujo L.C."/>
            <person name="Laguardia C.N."/>
            <person name="Dias R.S."/>
            <person name="Sousa M.P."/>
            <person name="Paula S.O."/>
            <person name="Silva C."/>
        </authorList>
    </citation>
    <scope>NUCLEOTIDE SEQUENCE [LARGE SCALE GENOMIC DNA]</scope>
    <source>
        <strain evidence="5 6">P48SEP</strain>
    </source>
</reference>
<accession>A0A6P1ZGW0</accession>
<keyword evidence="1" id="KW-0813">Transport</keyword>
<dbReference type="PROSITE" id="PS50893">
    <property type="entry name" value="ABC_TRANSPORTER_2"/>
    <property type="match status" value="1"/>
</dbReference>
<dbReference type="Gene3D" id="3.40.50.300">
    <property type="entry name" value="P-loop containing nucleotide triphosphate hydrolases"/>
    <property type="match status" value="1"/>
</dbReference>
<evidence type="ECO:0000259" key="4">
    <source>
        <dbReference type="PROSITE" id="PS50893"/>
    </source>
</evidence>
<feature type="domain" description="ABC transporter" evidence="4">
    <location>
        <begin position="9"/>
        <end position="240"/>
    </location>
</feature>
<keyword evidence="3 5" id="KW-0067">ATP-binding</keyword>
<organism evidence="5 6">
    <name type="scientific">Oceanidesulfovibrio marinus</name>
    <dbReference type="NCBI Taxonomy" id="370038"/>
    <lineage>
        <taxon>Bacteria</taxon>
        <taxon>Pseudomonadati</taxon>
        <taxon>Thermodesulfobacteriota</taxon>
        <taxon>Desulfovibrionia</taxon>
        <taxon>Desulfovibrionales</taxon>
        <taxon>Desulfovibrionaceae</taxon>
        <taxon>Oceanidesulfovibrio</taxon>
    </lineage>
</organism>
<evidence type="ECO:0000313" key="5">
    <source>
        <dbReference type="EMBL" id="TVM33628.1"/>
    </source>
</evidence>
<dbReference type="Pfam" id="PF00005">
    <property type="entry name" value="ABC_tran"/>
    <property type="match status" value="1"/>
</dbReference>
<evidence type="ECO:0000256" key="1">
    <source>
        <dbReference type="ARBA" id="ARBA00022448"/>
    </source>
</evidence>
<dbReference type="GO" id="GO:0016887">
    <property type="term" value="F:ATP hydrolysis activity"/>
    <property type="evidence" value="ECO:0007669"/>
    <property type="project" value="InterPro"/>
</dbReference>
<dbReference type="OrthoDB" id="9809450at2"/>
<evidence type="ECO:0000256" key="2">
    <source>
        <dbReference type="ARBA" id="ARBA00022741"/>
    </source>
</evidence>
<keyword evidence="2" id="KW-0547">Nucleotide-binding</keyword>
<sequence>MEKRTSVKIQLEHVSKSFDGVEGRVKVLDDISMQVADKEFVVLLGPGQCGKTTLLNTIAGINRPDSGTIQVDGKTVSDPGPDRGMVFQKYVLFPWKTVLNNVAFGLYIQGVGRSEREAAARKYIDLVGLNGFENAYPHQLSGGMKQRVGIARAYTNNPKVLLMDEPFGALDAQTRYAMEEEVINIWDQEKRTVIFVTNNIEEAIYLGDRVIVMSKLPGTIKKEFVIEEPRPRNYTDHFFLSMRKEISEYTDFAL</sequence>
<protein>
    <submittedName>
        <fullName evidence="5">ABC transporter ATP-binding protein</fullName>
    </submittedName>
</protein>
<comment type="caution">
    <text evidence="5">The sequence shown here is derived from an EMBL/GenBank/DDBJ whole genome shotgun (WGS) entry which is preliminary data.</text>
</comment>
<dbReference type="InterPro" id="IPR003593">
    <property type="entry name" value="AAA+_ATPase"/>
</dbReference>
<dbReference type="CDD" id="cd03293">
    <property type="entry name" value="ABC_NrtD_SsuB_transporters"/>
    <property type="match status" value="1"/>
</dbReference>
<dbReference type="InterPro" id="IPR027417">
    <property type="entry name" value="P-loop_NTPase"/>
</dbReference>
<dbReference type="SUPFAM" id="SSF52540">
    <property type="entry name" value="P-loop containing nucleoside triphosphate hydrolases"/>
    <property type="match status" value="1"/>
</dbReference>
<evidence type="ECO:0000313" key="6">
    <source>
        <dbReference type="Proteomes" id="UP000434052"/>
    </source>
</evidence>
<dbReference type="GO" id="GO:0005524">
    <property type="term" value="F:ATP binding"/>
    <property type="evidence" value="ECO:0007669"/>
    <property type="project" value="UniProtKB-KW"/>
</dbReference>
<dbReference type="EMBL" id="QMIF01000006">
    <property type="protein sequence ID" value="TVM33628.1"/>
    <property type="molecule type" value="Genomic_DNA"/>
</dbReference>
<dbReference type="PANTHER" id="PTHR42788:SF13">
    <property type="entry name" value="ALIPHATIC SULFONATES IMPORT ATP-BINDING PROTEIN SSUB"/>
    <property type="match status" value="1"/>
</dbReference>
<dbReference type="PROSITE" id="PS00211">
    <property type="entry name" value="ABC_TRANSPORTER_1"/>
    <property type="match status" value="1"/>
</dbReference>
<dbReference type="AlphaFoldDB" id="A0A6P1ZGW0"/>
<evidence type="ECO:0000256" key="3">
    <source>
        <dbReference type="ARBA" id="ARBA00022840"/>
    </source>
</evidence>
<dbReference type="PANTHER" id="PTHR42788">
    <property type="entry name" value="TAURINE IMPORT ATP-BINDING PROTEIN-RELATED"/>
    <property type="match status" value="1"/>
</dbReference>
<dbReference type="SMART" id="SM00382">
    <property type="entry name" value="AAA"/>
    <property type="match status" value="1"/>
</dbReference>
<dbReference type="RefSeq" id="WP_144305294.1">
    <property type="nucleotide sequence ID" value="NZ_QMIF01000006.1"/>
</dbReference>
<dbReference type="InterPro" id="IPR017871">
    <property type="entry name" value="ABC_transporter-like_CS"/>
</dbReference>
<dbReference type="Proteomes" id="UP000434052">
    <property type="component" value="Unassembled WGS sequence"/>
</dbReference>
<dbReference type="InterPro" id="IPR050166">
    <property type="entry name" value="ABC_transporter_ATP-bind"/>
</dbReference>
<name>A0A6P1ZGW0_9BACT</name>
<proteinExistence type="predicted"/>
<gene>
    <name evidence="5" type="ORF">DQK91_10365</name>
</gene>
<dbReference type="InterPro" id="IPR003439">
    <property type="entry name" value="ABC_transporter-like_ATP-bd"/>
</dbReference>